<dbReference type="SUPFAM" id="SSF55347">
    <property type="entry name" value="Glyceraldehyde-3-phosphate dehydrogenase-like, C-terminal domain"/>
    <property type="match status" value="1"/>
</dbReference>
<dbReference type="AlphaFoldDB" id="U2EBM7"/>
<dbReference type="GO" id="GO:0009089">
    <property type="term" value="P:lysine biosynthetic process via diaminopimelate"/>
    <property type="evidence" value="ECO:0007669"/>
    <property type="project" value="UniProtKB-UniRule"/>
</dbReference>
<dbReference type="GO" id="GO:0051287">
    <property type="term" value="F:NAD binding"/>
    <property type="evidence" value="ECO:0007669"/>
    <property type="project" value="UniProtKB-UniRule"/>
</dbReference>
<dbReference type="Gene3D" id="3.40.50.720">
    <property type="entry name" value="NAD(P)-binding Rossmann-like Domain"/>
    <property type="match status" value="1"/>
</dbReference>
<evidence type="ECO:0000313" key="14">
    <source>
        <dbReference type="Proteomes" id="UP000005707"/>
    </source>
</evidence>
<evidence type="ECO:0000256" key="5">
    <source>
        <dbReference type="ARBA" id="ARBA00022915"/>
    </source>
</evidence>
<keyword evidence="3 9" id="KW-0028">Amino-acid biosynthesis</keyword>
<dbReference type="PANTHER" id="PTHR20836:SF7">
    <property type="entry name" value="4-HYDROXY-TETRAHYDRODIPICOLINATE REDUCTASE"/>
    <property type="match status" value="1"/>
</dbReference>
<evidence type="ECO:0000256" key="3">
    <source>
        <dbReference type="ARBA" id="ARBA00022605"/>
    </source>
</evidence>
<dbReference type="GO" id="GO:0005829">
    <property type="term" value="C:cytosol"/>
    <property type="evidence" value="ECO:0007669"/>
    <property type="project" value="TreeGrafter"/>
</dbReference>
<dbReference type="CDD" id="cd02274">
    <property type="entry name" value="DHDPR_N"/>
    <property type="match status" value="1"/>
</dbReference>
<evidence type="ECO:0000256" key="10">
    <source>
        <dbReference type="NCBIfam" id="TIGR00036"/>
    </source>
</evidence>
<dbReference type="EMBL" id="AFNU02000004">
    <property type="protein sequence ID" value="ERJ12473.1"/>
    <property type="molecule type" value="Genomic_DNA"/>
</dbReference>
<evidence type="ECO:0000256" key="4">
    <source>
        <dbReference type="ARBA" id="ARBA00022857"/>
    </source>
</evidence>
<dbReference type="InterPro" id="IPR022663">
    <property type="entry name" value="DapB_C"/>
</dbReference>
<feature type="binding site" evidence="9">
    <location>
        <begin position="111"/>
        <end position="114"/>
    </location>
    <ligand>
        <name>NAD(+)</name>
        <dbReference type="ChEBI" id="CHEBI:57540"/>
    </ligand>
</feature>
<dbReference type="eggNOG" id="COG0289">
    <property type="taxonomic scope" value="Bacteria"/>
</dbReference>
<dbReference type="PANTHER" id="PTHR20836">
    <property type="entry name" value="DIHYDRODIPICOLINATE REDUCTASE"/>
    <property type="match status" value="1"/>
</dbReference>
<dbReference type="InterPro" id="IPR023940">
    <property type="entry name" value="DHDPR_bac"/>
</dbReference>
<dbReference type="PIRSF" id="PIRSF000161">
    <property type="entry name" value="DHPR"/>
    <property type="match status" value="1"/>
</dbReference>
<gene>
    <name evidence="9" type="primary">dapB</name>
    <name evidence="13" type="ORF">HLPCO_001459</name>
</gene>
<keyword evidence="14" id="KW-1185">Reference proteome</keyword>
<keyword evidence="4 9" id="KW-0521">NADP</keyword>
<dbReference type="Proteomes" id="UP000005707">
    <property type="component" value="Unassembled WGS sequence"/>
</dbReference>
<keyword evidence="2 9" id="KW-0963">Cytoplasm</keyword>
<dbReference type="FunFam" id="3.30.360.10:FF:000009">
    <property type="entry name" value="4-hydroxy-tetrahydrodipicolinate reductase"/>
    <property type="match status" value="1"/>
</dbReference>
<feature type="binding site" evidence="9">
    <location>
        <begin position="87"/>
        <end position="89"/>
    </location>
    <ligand>
        <name>NAD(+)</name>
        <dbReference type="ChEBI" id="CHEBI:57540"/>
    </ligand>
</feature>
<dbReference type="EC" id="1.17.1.8" evidence="9 10"/>
<reference evidence="13 14" key="1">
    <citation type="journal article" date="2011" name="J. Bacteriol.">
        <title>Genome sequence of Haloplasma contractile, an unusual contractile bacterium from a deep-sea anoxic brine lake.</title>
        <authorList>
            <person name="Antunes A."/>
            <person name="Alam I."/>
            <person name="El Dorry H."/>
            <person name="Siam R."/>
            <person name="Robertson A."/>
            <person name="Bajic V.B."/>
            <person name="Stingl U."/>
        </authorList>
    </citation>
    <scope>NUCLEOTIDE SEQUENCE [LARGE SCALE GENOMIC DNA]</scope>
    <source>
        <strain evidence="13 14">SSD-17B</strain>
    </source>
</reference>
<dbReference type="GO" id="GO:0050661">
    <property type="term" value="F:NADP binding"/>
    <property type="evidence" value="ECO:0007669"/>
    <property type="project" value="UniProtKB-UniRule"/>
</dbReference>
<evidence type="ECO:0000256" key="6">
    <source>
        <dbReference type="ARBA" id="ARBA00023002"/>
    </source>
</evidence>
<dbReference type="SUPFAM" id="SSF51735">
    <property type="entry name" value="NAD(P)-binding Rossmann-fold domains"/>
    <property type="match status" value="1"/>
</dbReference>
<dbReference type="InterPro" id="IPR000846">
    <property type="entry name" value="DapB_N"/>
</dbReference>
<name>U2EBM7_9MOLU</name>
<evidence type="ECO:0000256" key="2">
    <source>
        <dbReference type="ARBA" id="ARBA00022490"/>
    </source>
</evidence>
<dbReference type="NCBIfam" id="TIGR00036">
    <property type="entry name" value="dapB"/>
    <property type="match status" value="1"/>
</dbReference>
<feature type="domain" description="Dihydrodipicolinate reductase C-terminal" evidence="12">
    <location>
        <begin position="117"/>
        <end position="251"/>
    </location>
</feature>
<dbReference type="UniPathway" id="UPA00034">
    <property type="reaction ID" value="UER00018"/>
</dbReference>
<comment type="caution">
    <text evidence="9">Was originally thought to be a dihydrodipicolinate reductase (DHDPR), catalyzing the conversion of dihydrodipicolinate to tetrahydrodipicolinate. However, it was shown in E.coli that the substrate of the enzymatic reaction is not dihydrodipicolinate (DHDP) but in fact (2S,4S)-4-hydroxy-2,3,4,5-tetrahydrodipicolinic acid (HTPA), the product released by the DapA-catalyzed reaction.</text>
</comment>
<comment type="similarity">
    <text evidence="1 9">Belongs to the DapB family.</text>
</comment>
<feature type="domain" description="Dihydrodipicolinate reductase N-terminal" evidence="11">
    <location>
        <begin position="2"/>
        <end position="114"/>
    </location>
</feature>
<comment type="subcellular location">
    <subcellularLocation>
        <location evidence="9">Cytoplasm</location>
    </subcellularLocation>
</comment>
<organism evidence="13 14">
    <name type="scientific">Haloplasma contractile SSD-17B</name>
    <dbReference type="NCBI Taxonomy" id="1033810"/>
    <lineage>
        <taxon>Bacteria</taxon>
        <taxon>Bacillati</taxon>
        <taxon>Mycoplasmatota</taxon>
        <taxon>Mollicutes</taxon>
        <taxon>Haloplasmatales</taxon>
        <taxon>Haloplasmataceae</taxon>
        <taxon>Haloplasma</taxon>
    </lineage>
</organism>
<dbReference type="Pfam" id="PF05173">
    <property type="entry name" value="DapB_C"/>
    <property type="match status" value="1"/>
</dbReference>
<dbReference type="HAMAP" id="MF_00102">
    <property type="entry name" value="DapB"/>
    <property type="match status" value="1"/>
</dbReference>
<keyword evidence="7 9" id="KW-0520">NAD</keyword>
<comment type="pathway">
    <text evidence="9">Amino-acid biosynthesis; L-lysine biosynthesis via DAP pathway; (S)-tetrahydrodipicolinate from L-aspartate: step 4/4.</text>
</comment>
<dbReference type="GO" id="GO:0008839">
    <property type="term" value="F:4-hydroxy-tetrahydrodipicolinate reductase"/>
    <property type="evidence" value="ECO:0007669"/>
    <property type="project" value="UniProtKB-UniRule"/>
</dbReference>
<evidence type="ECO:0000256" key="9">
    <source>
        <dbReference type="HAMAP-Rule" id="MF_00102"/>
    </source>
</evidence>
<dbReference type="InterPro" id="IPR022664">
    <property type="entry name" value="DapB_N_CS"/>
</dbReference>
<dbReference type="RefSeq" id="WP_008824948.1">
    <property type="nucleotide sequence ID" value="NZ_AFNU02000004.1"/>
</dbReference>
<comment type="catalytic activity">
    <reaction evidence="9">
        <text>(S)-2,3,4,5-tetrahydrodipicolinate + NAD(+) + H2O = (2S,4S)-4-hydroxy-2,3,4,5-tetrahydrodipicolinate + NADH + H(+)</text>
        <dbReference type="Rhea" id="RHEA:35323"/>
        <dbReference type="ChEBI" id="CHEBI:15377"/>
        <dbReference type="ChEBI" id="CHEBI:15378"/>
        <dbReference type="ChEBI" id="CHEBI:16845"/>
        <dbReference type="ChEBI" id="CHEBI:57540"/>
        <dbReference type="ChEBI" id="CHEBI:57945"/>
        <dbReference type="ChEBI" id="CHEBI:67139"/>
        <dbReference type="EC" id="1.17.1.8"/>
    </reaction>
</comment>
<accession>U2EBM7</accession>
<sequence length="254" mass="28596">MIKTVLYGVNGKMGNVLRNKIKDSKEFTVVSGYNHENEDLNSYDFPIYNDINQFSAEADVIIDFSHPNNLKTLLEHANKKKIPTVIATTGYNEQQLREIKDASKKVPILLSSNMSLGINVITRVLRQLSSFLYNEDFDIEIIEKHHNKKIDSPSGTANLLANTINMELNQDNQYVHGRVGNETIRKKNEIGIHAVRGGTIPGEHQVIFAGDDEIIEFKHTALSKDIFALGAMKAAKFISKQSEGLYTMDDLFKL</sequence>
<proteinExistence type="inferred from homology"/>
<keyword evidence="8 9" id="KW-0457">Lysine biosynthesis</keyword>
<comment type="caution">
    <text evidence="9">Lacks conserved residue(s) required for the propagation of feature annotation.</text>
</comment>
<dbReference type="Pfam" id="PF01113">
    <property type="entry name" value="DapB_N"/>
    <property type="match status" value="1"/>
</dbReference>
<comment type="caution">
    <text evidence="13">The sequence shown here is derived from an EMBL/GenBank/DDBJ whole genome shotgun (WGS) entry which is preliminary data.</text>
</comment>
<feature type="binding site" evidence="9">
    <location>
        <begin position="8"/>
        <end position="13"/>
    </location>
    <ligand>
        <name>NAD(+)</name>
        <dbReference type="ChEBI" id="CHEBI:57540"/>
    </ligand>
</feature>
<feature type="binding site" evidence="9">
    <location>
        <begin position="155"/>
        <end position="156"/>
    </location>
    <ligand>
        <name>(S)-2,3,4,5-tetrahydrodipicolinate</name>
        <dbReference type="ChEBI" id="CHEBI:16845"/>
    </ligand>
</feature>
<evidence type="ECO:0000259" key="11">
    <source>
        <dbReference type="Pfam" id="PF01113"/>
    </source>
</evidence>
<protein>
    <recommendedName>
        <fullName evidence="9 10">4-hydroxy-tetrahydrodipicolinate reductase</fullName>
        <shortName evidence="9">HTPA reductase</shortName>
        <ecNumber evidence="9 10">1.17.1.8</ecNumber>
    </recommendedName>
</protein>
<feature type="active site" description="Proton donor/acceptor" evidence="9">
    <location>
        <position position="145"/>
    </location>
</feature>
<dbReference type="PROSITE" id="PS01298">
    <property type="entry name" value="DAPB"/>
    <property type="match status" value="1"/>
</dbReference>
<comment type="subunit">
    <text evidence="9">Homotetramer.</text>
</comment>
<dbReference type="GO" id="GO:0016726">
    <property type="term" value="F:oxidoreductase activity, acting on CH or CH2 groups, NAD or NADP as acceptor"/>
    <property type="evidence" value="ECO:0007669"/>
    <property type="project" value="UniProtKB-UniRule"/>
</dbReference>
<dbReference type="InterPro" id="IPR036291">
    <property type="entry name" value="NAD(P)-bd_dom_sf"/>
</dbReference>
<feature type="binding site" evidence="9">
    <location>
        <position position="36"/>
    </location>
    <ligand>
        <name>NAD(+)</name>
        <dbReference type="ChEBI" id="CHEBI:57540"/>
    </ligand>
</feature>
<feature type="binding site" evidence="9">
    <location>
        <position position="146"/>
    </location>
    <ligand>
        <name>(S)-2,3,4,5-tetrahydrodipicolinate</name>
        <dbReference type="ChEBI" id="CHEBI:16845"/>
    </ligand>
</feature>
<dbReference type="GO" id="GO:0019877">
    <property type="term" value="P:diaminopimelate biosynthetic process"/>
    <property type="evidence" value="ECO:0007669"/>
    <property type="project" value="UniProtKB-UniRule"/>
</dbReference>
<evidence type="ECO:0000256" key="7">
    <source>
        <dbReference type="ARBA" id="ARBA00023027"/>
    </source>
</evidence>
<evidence type="ECO:0000256" key="1">
    <source>
        <dbReference type="ARBA" id="ARBA00006642"/>
    </source>
</evidence>
<comment type="function">
    <text evidence="9">Catalyzes the conversion of 4-hydroxy-tetrahydrodipicolinate (HTPA) to tetrahydrodipicolinate.</text>
</comment>
<dbReference type="OrthoDB" id="9790352at2"/>
<evidence type="ECO:0000313" key="13">
    <source>
        <dbReference type="EMBL" id="ERJ12473.1"/>
    </source>
</evidence>
<reference evidence="13 14" key="2">
    <citation type="journal article" date="2013" name="PLoS ONE">
        <title>INDIGO - INtegrated Data Warehouse of MIcrobial GenOmes with Examples from the Red Sea Extremophiles.</title>
        <authorList>
            <person name="Alam I."/>
            <person name="Antunes A."/>
            <person name="Kamau A.A."/>
            <person name="Ba Alawi W."/>
            <person name="Kalkatawi M."/>
            <person name="Stingl U."/>
            <person name="Bajic V.B."/>
        </authorList>
    </citation>
    <scope>NUCLEOTIDE SEQUENCE [LARGE SCALE GENOMIC DNA]</scope>
    <source>
        <strain evidence="13 14">SSD-17B</strain>
    </source>
</reference>
<feature type="active site" description="Proton donor" evidence="9">
    <location>
        <position position="149"/>
    </location>
</feature>
<dbReference type="Gene3D" id="3.30.360.10">
    <property type="entry name" value="Dihydrodipicolinate Reductase, domain 2"/>
    <property type="match status" value="1"/>
</dbReference>
<comment type="catalytic activity">
    <reaction evidence="9">
        <text>(S)-2,3,4,5-tetrahydrodipicolinate + NADP(+) + H2O = (2S,4S)-4-hydroxy-2,3,4,5-tetrahydrodipicolinate + NADPH + H(+)</text>
        <dbReference type="Rhea" id="RHEA:35331"/>
        <dbReference type="ChEBI" id="CHEBI:15377"/>
        <dbReference type="ChEBI" id="CHEBI:15378"/>
        <dbReference type="ChEBI" id="CHEBI:16845"/>
        <dbReference type="ChEBI" id="CHEBI:57783"/>
        <dbReference type="ChEBI" id="CHEBI:58349"/>
        <dbReference type="ChEBI" id="CHEBI:67139"/>
        <dbReference type="EC" id="1.17.1.8"/>
    </reaction>
</comment>
<keyword evidence="5 9" id="KW-0220">Diaminopimelate biosynthesis</keyword>
<evidence type="ECO:0000256" key="8">
    <source>
        <dbReference type="ARBA" id="ARBA00023154"/>
    </source>
</evidence>
<dbReference type="STRING" id="1033810.HLPCO_001459"/>
<evidence type="ECO:0000259" key="12">
    <source>
        <dbReference type="Pfam" id="PF05173"/>
    </source>
</evidence>
<keyword evidence="6 9" id="KW-0560">Oxidoreductase</keyword>
<dbReference type="InParanoid" id="U2EBM7"/>